<keyword evidence="10" id="KW-1185">Reference proteome</keyword>
<feature type="transmembrane region" description="Helical" evidence="7">
    <location>
        <begin position="284"/>
        <end position="307"/>
    </location>
</feature>
<keyword evidence="3" id="KW-1003">Cell membrane</keyword>
<evidence type="ECO:0000256" key="2">
    <source>
        <dbReference type="ARBA" id="ARBA00010157"/>
    </source>
</evidence>
<dbReference type="AlphaFoldDB" id="A0A1S1M8Q1"/>
<dbReference type="GO" id="GO:0005886">
    <property type="term" value="C:plasma membrane"/>
    <property type="evidence" value="ECO:0007669"/>
    <property type="project" value="UniProtKB-SubCell"/>
</dbReference>
<evidence type="ECO:0000256" key="3">
    <source>
        <dbReference type="ARBA" id="ARBA00022475"/>
    </source>
</evidence>
<dbReference type="Pfam" id="PF03176">
    <property type="entry name" value="MMPL"/>
    <property type="match status" value="2"/>
</dbReference>
<evidence type="ECO:0000256" key="4">
    <source>
        <dbReference type="ARBA" id="ARBA00022692"/>
    </source>
</evidence>
<evidence type="ECO:0000313" key="10">
    <source>
        <dbReference type="Proteomes" id="UP000179441"/>
    </source>
</evidence>
<feature type="transmembrane region" description="Helical" evidence="7">
    <location>
        <begin position="788"/>
        <end position="813"/>
    </location>
</feature>
<feature type="transmembrane region" description="Helical" evidence="7">
    <location>
        <begin position="758"/>
        <end position="781"/>
    </location>
</feature>
<evidence type="ECO:0000256" key="5">
    <source>
        <dbReference type="ARBA" id="ARBA00022989"/>
    </source>
</evidence>
<feature type="transmembrane region" description="Helical" evidence="7">
    <location>
        <begin position="819"/>
        <end position="841"/>
    </location>
</feature>
<dbReference type="PANTHER" id="PTHR33406:SF6">
    <property type="entry name" value="MEMBRANE PROTEIN YDGH-RELATED"/>
    <property type="match status" value="1"/>
</dbReference>
<dbReference type="FunFam" id="1.20.1640.10:FF:000020">
    <property type="entry name" value="Transmembrane transport protein MmpL10"/>
    <property type="match status" value="1"/>
</dbReference>
<feature type="domain" description="Membrane transport protein MMPL" evidence="8">
    <location>
        <begin position="604"/>
        <end position="933"/>
    </location>
</feature>
<name>A0A1S1M8Q1_MYCCH</name>
<comment type="subcellular location">
    <subcellularLocation>
        <location evidence="1">Cell membrane</location>
        <topology evidence="1">Multi-pass membrane protein</topology>
    </subcellularLocation>
</comment>
<evidence type="ECO:0000256" key="6">
    <source>
        <dbReference type="ARBA" id="ARBA00023136"/>
    </source>
</evidence>
<dbReference type="RefSeq" id="WP_070951851.1">
    <property type="nucleotide sequence ID" value="NZ_CP050145.1"/>
</dbReference>
<dbReference type="EMBL" id="MLIS01000001">
    <property type="protein sequence ID" value="OHU79137.1"/>
    <property type="molecule type" value="Genomic_DNA"/>
</dbReference>
<dbReference type="PANTHER" id="PTHR33406">
    <property type="entry name" value="MEMBRANE PROTEIN MJ1562-RELATED"/>
    <property type="match status" value="1"/>
</dbReference>
<dbReference type="NCBIfam" id="TIGR00833">
    <property type="entry name" value="actII"/>
    <property type="match status" value="1"/>
</dbReference>
<organism evidence="9 10">
    <name type="scientific">Mycobacteroides chelonae</name>
    <name type="common">Mycobacterium chelonae</name>
    <dbReference type="NCBI Taxonomy" id="1774"/>
    <lineage>
        <taxon>Bacteria</taxon>
        <taxon>Bacillati</taxon>
        <taxon>Actinomycetota</taxon>
        <taxon>Actinomycetes</taxon>
        <taxon>Mycobacteriales</taxon>
        <taxon>Mycobacteriaceae</taxon>
        <taxon>Mycobacteroides</taxon>
    </lineage>
</organism>
<evidence type="ECO:0000259" key="8">
    <source>
        <dbReference type="Pfam" id="PF03176"/>
    </source>
</evidence>
<feature type="domain" description="Membrane transport protein MMPL" evidence="8">
    <location>
        <begin position="51"/>
        <end position="379"/>
    </location>
</feature>
<comment type="similarity">
    <text evidence="2">Belongs to the resistance-nodulation-cell division (RND) (TC 2.A.6) family. MmpL subfamily.</text>
</comment>
<dbReference type="InterPro" id="IPR050545">
    <property type="entry name" value="Mycobact_MmpL"/>
</dbReference>
<feature type="transmembrane region" description="Helical" evidence="7">
    <location>
        <begin position="862"/>
        <end position="884"/>
    </location>
</feature>
<protein>
    <recommendedName>
        <fullName evidence="8">Membrane transport protein MMPL domain-containing protein</fullName>
    </recommendedName>
</protein>
<evidence type="ECO:0000256" key="1">
    <source>
        <dbReference type="ARBA" id="ARBA00004651"/>
    </source>
</evidence>
<evidence type="ECO:0000313" key="9">
    <source>
        <dbReference type="EMBL" id="OHU79137.1"/>
    </source>
</evidence>
<feature type="transmembrane region" description="Helical" evidence="7">
    <location>
        <begin position="252"/>
        <end position="272"/>
    </location>
</feature>
<feature type="transmembrane region" description="Helical" evidence="7">
    <location>
        <begin position="327"/>
        <end position="351"/>
    </location>
</feature>
<accession>A0A1S1M8Q1</accession>
<comment type="caution">
    <text evidence="9">The sequence shown here is derived from an EMBL/GenBank/DDBJ whole genome shotgun (WGS) entry which is preliminary data.</text>
</comment>
<dbReference type="Gene3D" id="1.20.1640.10">
    <property type="entry name" value="Multidrug efflux transporter AcrB transmembrane domain"/>
    <property type="match status" value="2"/>
</dbReference>
<keyword evidence="4 7" id="KW-0812">Transmembrane</keyword>
<feature type="transmembrane region" description="Helical" evidence="7">
    <location>
        <begin position="372"/>
        <end position="394"/>
    </location>
</feature>
<dbReference type="Proteomes" id="UP000179441">
    <property type="component" value="Unassembled WGS sequence"/>
</dbReference>
<gene>
    <name evidence="9" type="ORF">BKG84_12825</name>
</gene>
<proteinExistence type="inferred from homology"/>
<feature type="transmembrane region" description="Helical" evidence="7">
    <location>
        <begin position="904"/>
        <end position="924"/>
    </location>
</feature>
<sequence length="943" mass="102467">MNNSHVKRPLFAKIVRKLSLPIIVLWVLIVLAVNGAVPQLEEVVAERAVPLVPDDAPSSLAMVRIGEAFQESDSNSVAMIVLESENPLDDTAHRYYSDLMERLSADKEHVQYVMDLWGNPTTAAANQSADGKAAYVLIRLAGSSGAALGNQSIDSVRKIVDSSTHPQGLKTYVTGAAPLATDSLRSADLSLNRMMLATIVMISVILIFVYRSAATALMVLATVIIELMASRGIASLLGHVGVTQVSAFTTSMLVSLVIGAGTDYGIFLIGRYQEARARGEDRESAYYTAFSGVAHVILGSGLAISGATFCLSFTRLNYFRTMGIPCAAGLMVAVVAALTLGPALLTVGSRFGWFDAKRPIKTRRWRRVGASVVRWPVPILIASAAAVLVGVLTLPTLRISYNEREHQPTNTPSNFGYQAADRHFPQSKLSPEMLLIESDHDLRNSTDMLALDRVAKNVFRVPGVAMVQSVTRPLGIPMEHSSLPFSLGYMGSKIGENIRFIDDRMADMTEMSDTLTNMIALTRRMQALTNEQAAAAALGHDSSKSMRAIAGEMRDQLANVDDFFRPLRNYFYWEQHCAEIPICWALRSTFDLLDGLDKMVDEIDKSVTSSGVMASVLPQIADQFGRMIDNTSRMQTLLLTMQSTFQGLMPQISELGGNMRDLGRSFDAAKNDDFFYLPPEAFDNPDFQIDLKFYVSPDGKSARFIVTHQGEAMSQEGITRTKAIYAAARESVKGTTLAGSDVYIGGSATNFWDIQQGAWYDLAVAAIATLALIFVIMLVIIRSFAAAIVILGTVVFSFAGAFGLSVLVWQHILGKDVNWLVLPISFIIMVAVGSDYNLLLISRLKEEVGAGIKTGLVRAMGGTGGVVTTAGLVFAFTMLAMVVSDLRTVGQVGSTICIGLLLDTLVVRSFMVPAIAAIMGRWFWWPQRIHRVESDTTAQLAAV</sequence>
<dbReference type="InterPro" id="IPR004707">
    <property type="entry name" value="MmpL_fam"/>
</dbReference>
<keyword evidence="5 7" id="KW-1133">Transmembrane helix</keyword>
<dbReference type="SUPFAM" id="SSF82866">
    <property type="entry name" value="Multidrug efflux transporter AcrB transmembrane domain"/>
    <property type="match status" value="2"/>
</dbReference>
<reference evidence="9 10" key="1">
    <citation type="submission" date="2016-10" db="EMBL/GenBank/DDBJ databases">
        <title>Evaluation of Human, Veterinary and Environmental Mycobacterium chelonae Isolates by Core Genome Phylogenomic Analysis, Targeted Gene Comparison, and Anti-microbial Susceptibility Patterns: A Tale of Mistaken Identities.</title>
        <authorList>
            <person name="Fogelson S.B."/>
            <person name="Camus A.C."/>
            <person name="Lorenz W."/>
            <person name="Vasireddy R."/>
            <person name="Vasireddy S."/>
            <person name="Smith T."/>
            <person name="Brown-Elliott B.A."/>
            <person name="Wallace R.J.Jr."/>
            <person name="Hasan N.A."/>
            <person name="Reischl U."/>
            <person name="Sanchez S."/>
        </authorList>
    </citation>
    <scope>NUCLEOTIDE SEQUENCE [LARGE SCALE GENOMIC DNA]</scope>
    <source>
        <strain evidence="9 10">15518</strain>
    </source>
</reference>
<dbReference type="InterPro" id="IPR004869">
    <property type="entry name" value="MMPL_dom"/>
</dbReference>
<evidence type="ECO:0000256" key="7">
    <source>
        <dbReference type="SAM" id="Phobius"/>
    </source>
</evidence>
<keyword evidence="6 7" id="KW-0472">Membrane</keyword>